<name>A0A0W4ZKG4_PNEC8</name>
<feature type="region of interest" description="Disordered" evidence="1">
    <location>
        <begin position="32"/>
        <end position="63"/>
    </location>
</feature>
<keyword evidence="3" id="KW-1185">Reference proteome</keyword>
<gene>
    <name evidence="2" type="ORF">T552_01492</name>
</gene>
<evidence type="ECO:0000313" key="2">
    <source>
        <dbReference type="EMBL" id="KTW28863.1"/>
    </source>
</evidence>
<dbReference type="EMBL" id="LFVZ01000006">
    <property type="protein sequence ID" value="KTW28863.1"/>
    <property type="molecule type" value="Genomic_DNA"/>
</dbReference>
<proteinExistence type="predicted"/>
<evidence type="ECO:0008006" key="4">
    <source>
        <dbReference type="Google" id="ProtNLM"/>
    </source>
</evidence>
<evidence type="ECO:0000256" key="1">
    <source>
        <dbReference type="SAM" id="MobiDB-lite"/>
    </source>
</evidence>
<dbReference type="InterPro" id="IPR015157">
    <property type="entry name" value="TMA7"/>
</dbReference>
<dbReference type="VEuPathDB" id="FungiDB:T552_01492"/>
<dbReference type="AlphaFoldDB" id="A0A0W4ZKG4"/>
<reference evidence="3" key="1">
    <citation type="journal article" date="2016" name="Nat. Commun.">
        <title>Genome analysis of three Pneumocystis species reveals adaptation mechanisms to life exclusively in mammalian hosts.</title>
        <authorList>
            <person name="Ma L."/>
            <person name="Chen Z."/>
            <person name="Huang D.W."/>
            <person name="Kutty G."/>
            <person name="Ishihara M."/>
            <person name="Wang H."/>
            <person name="Abouelleil A."/>
            <person name="Bishop L."/>
            <person name="Davey E."/>
            <person name="Deng R."/>
            <person name="Deng X."/>
            <person name="Fan L."/>
            <person name="Fantoni G."/>
            <person name="Fitzgerald M."/>
            <person name="Gogineni E."/>
            <person name="Goldberg J.M."/>
            <person name="Handley G."/>
            <person name="Hu X."/>
            <person name="Huber C."/>
            <person name="Jiao X."/>
            <person name="Jones K."/>
            <person name="Levin J.Z."/>
            <person name="Liu Y."/>
            <person name="Macdonald P."/>
            <person name="Melnikov A."/>
            <person name="Raley C."/>
            <person name="Sassi M."/>
            <person name="Sherman B.T."/>
            <person name="Song X."/>
            <person name="Sykes S."/>
            <person name="Tran B."/>
            <person name="Walsh L."/>
            <person name="Xia Y."/>
            <person name="Yang J."/>
            <person name="Young S."/>
            <person name="Zeng Q."/>
            <person name="Zheng X."/>
            <person name="Stephens R."/>
            <person name="Nusbaum C."/>
            <person name="Birren B.W."/>
            <person name="Azadi P."/>
            <person name="Lempicki R.A."/>
            <person name="Cuomo C.A."/>
            <person name="Kovacs J.A."/>
        </authorList>
    </citation>
    <scope>NUCLEOTIDE SEQUENCE [LARGE SCALE GENOMIC DNA]</scope>
    <source>
        <strain evidence="3">B80</strain>
    </source>
</reference>
<dbReference type="GeneID" id="28936277"/>
<accession>A0A0W4ZKG4</accession>
<evidence type="ECO:0000313" key="3">
    <source>
        <dbReference type="Proteomes" id="UP000054454"/>
    </source>
</evidence>
<organism evidence="2 3">
    <name type="scientific">Pneumocystis carinii (strain B80)</name>
    <name type="common">Rat pneumocystis pneumonia agent</name>
    <name type="synonym">Pneumocystis carinii f. sp. carinii</name>
    <dbReference type="NCBI Taxonomy" id="1408658"/>
    <lineage>
        <taxon>Eukaryota</taxon>
        <taxon>Fungi</taxon>
        <taxon>Dikarya</taxon>
        <taxon>Ascomycota</taxon>
        <taxon>Taphrinomycotina</taxon>
        <taxon>Pneumocystomycetes</taxon>
        <taxon>Pneumocystaceae</taxon>
        <taxon>Pneumocystis</taxon>
    </lineage>
</organism>
<protein>
    <recommendedName>
        <fullName evidence="4">Translation machinery associated TMA7</fullName>
    </recommendedName>
</protein>
<comment type="caution">
    <text evidence="2">The sequence shown here is derived from an EMBL/GenBank/DDBJ whole genome shotgun (WGS) entry which is preliminary data.</text>
</comment>
<dbReference type="Pfam" id="PF09072">
    <property type="entry name" value="TMA7"/>
    <property type="match status" value="1"/>
</dbReference>
<sequence>MKYLLPILRQRQLIIIYIKKLNRIFVIKMPGKEGGKLKPLKMPKKPKQELDEDDLNFKKKQNENLKKEQEARKLLLSKKK</sequence>
<dbReference type="Proteomes" id="UP000054454">
    <property type="component" value="Unassembled WGS sequence"/>
</dbReference>
<dbReference type="RefSeq" id="XP_018226230.1">
    <property type="nucleotide sequence ID" value="XM_018370074.1"/>
</dbReference>